<dbReference type="GO" id="GO:0005634">
    <property type="term" value="C:nucleus"/>
    <property type="evidence" value="ECO:0007669"/>
    <property type="project" value="UniProtKB-SubCell"/>
</dbReference>
<dbReference type="InterPro" id="IPR013087">
    <property type="entry name" value="Znf_C2H2_type"/>
</dbReference>
<feature type="compositionally biased region" description="Basic residues" evidence="12">
    <location>
        <begin position="166"/>
        <end position="177"/>
    </location>
</feature>
<keyword evidence="9" id="KW-0804">Transcription</keyword>
<evidence type="ECO:0000256" key="4">
    <source>
        <dbReference type="ARBA" id="ARBA00022737"/>
    </source>
</evidence>
<dbReference type="PROSITE" id="PS50157">
    <property type="entry name" value="ZINC_FINGER_C2H2_2"/>
    <property type="match status" value="1"/>
</dbReference>
<evidence type="ECO:0000256" key="6">
    <source>
        <dbReference type="ARBA" id="ARBA00022833"/>
    </source>
</evidence>
<keyword evidence="6" id="KW-0862">Zinc</keyword>
<comment type="function">
    <text evidence="1">May function as a transcription factor.</text>
</comment>
<protein>
    <submittedName>
        <fullName evidence="15">Zinc finger protein 280B-like</fullName>
    </submittedName>
</protein>
<keyword evidence="5 11" id="KW-0863">Zinc-finger</keyword>
<proteinExistence type="predicted"/>
<feature type="region of interest" description="Disordered" evidence="12">
    <location>
        <begin position="138"/>
        <end position="179"/>
    </location>
</feature>
<evidence type="ECO:0000313" key="15">
    <source>
        <dbReference type="RefSeq" id="XP_012889166.1"/>
    </source>
</evidence>
<keyword evidence="10" id="KW-0539">Nucleus</keyword>
<sequence length="509" mass="57723">MDQLYILSEEEQDAELQKSSKATQQIEDEDEVIFVGVISNSKPVISNILNRINPGSKRKMCNHLRKDTGLRLQPTSYVNPSAEARSQSESRTANPVITKPLCKPHYKNDSPQVMPGRSSECSPVVTLPRSCHQPEGAAFSVKGVTGRPRVAKRRGSTSKGSSINPKRPKRTDRHKGKSALSLSGNIHTVNPQQNPPSNGVHASLSLAQSRPSTAFPKDSVHFKPISINLDGENGLAKTDLSSQGHENKISDPKKGKLTLLLDDFYYGRHKGHGRAGPKTLIHFKCSRCQKVLKNMKFMNHMRHHLELEKQSDNWENDITCQHCHRKFPLPFQLQCHIDRVHSPQKHSDVCKICELSFETDQVLLQHMKDNHKPGEMPYVCQVCKYRSSIFDDVITHFKMRHANTNYLLCLFCLRIFRTAPTYTCHYRGHWERCAHQCSKCRLQFLTFKEKIQHKTQCHQMFKKPKQLEGLPPETQVVIQVSLGPFQPGSMTTSSITVNTSDFEPSPPQN</sequence>
<dbReference type="Gene3D" id="3.30.160.60">
    <property type="entry name" value="Classic Zinc Finger"/>
    <property type="match status" value="2"/>
</dbReference>
<dbReference type="GO" id="GO:0000981">
    <property type="term" value="F:DNA-binding transcription factor activity, RNA polymerase II-specific"/>
    <property type="evidence" value="ECO:0007669"/>
    <property type="project" value="TreeGrafter"/>
</dbReference>
<dbReference type="InterPro" id="IPR025243">
    <property type="entry name" value="DUF4195"/>
</dbReference>
<dbReference type="GO" id="GO:0008270">
    <property type="term" value="F:zinc ion binding"/>
    <property type="evidence" value="ECO:0007669"/>
    <property type="project" value="UniProtKB-KW"/>
</dbReference>
<keyword evidence="14" id="KW-1185">Reference proteome</keyword>
<evidence type="ECO:0000259" key="13">
    <source>
        <dbReference type="PROSITE" id="PS50157"/>
    </source>
</evidence>
<keyword evidence="8" id="KW-0238">DNA-binding</keyword>
<comment type="subcellular location">
    <subcellularLocation>
        <location evidence="2">Nucleus</location>
    </subcellularLocation>
</comment>
<dbReference type="KEGG" id="dord:105998877"/>
<evidence type="ECO:0000313" key="14">
    <source>
        <dbReference type="Proteomes" id="UP000081671"/>
    </source>
</evidence>
<organism evidence="14 15">
    <name type="scientific">Dipodomys ordii</name>
    <name type="common">Ord's kangaroo rat</name>
    <dbReference type="NCBI Taxonomy" id="10020"/>
    <lineage>
        <taxon>Eukaryota</taxon>
        <taxon>Metazoa</taxon>
        <taxon>Chordata</taxon>
        <taxon>Craniata</taxon>
        <taxon>Vertebrata</taxon>
        <taxon>Euteleostomi</taxon>
        <taxon>Mammalia</taxon>
        <taxon>Eutheria</taxon>
        <taxon>Euarchontoglires</taxon>
        <taxon>Glires</taxon>
        <taxon>Rodentia</taxon>
        <taxon>Castorimorpha</taxon>
        <taxon>Heteromyidae</taxon>
        <taxon>Dipodomyinae</taxon>
        <taxon>Dipodomys</taxon>
    </lineage>
</organism>
<dbReference type="FunFam" id="3.30.160.60:FF:000298">
    <property type="entry name" value="zinc finger protein 280D isoform X1"/>
    <property type="match status" value="1"/>
</dbReference>
<dbReference type="Proteomes" id="UP000081671">
    <property type="component" value="Unplaced"/>
</dbReference>
<dbReference type="Pfam" id="PF13836">
    <property type="entry name" value="DUF4195"/>
    <property type="match status" value="1"/>
</dbReference>
<keyword evidence="4" id="KW-0677">Repeat</keyword>
<dbReference type="InParanoid" id="A0A1S3GK38"/>
<dbReference type="GO" id="GO:0000978">
    <property type="term" value="F:RNA polymerase II cis-regulatory region sequence-specific DNA binding"/>
    <property type="evidence" value="ECO:0007669"/>
    <property type="project" value="TreeGrafter"/>
</dbReference>
<dbReference type="SUPFAM" id="SSF57667">
    <property type="entry name" value="beta-beta-alpha zinc fingers"/>
    <property type="match status" value="1"/>
</dbReference>
<dbReference type="GeneID" id="105998877"/>
<feature type="domain" description="C2H2-type" evidence="13">
    <location>
        <begin position="318"/>
        <end position="346"/>
    </location>
</feature>
<dbReference type="PROSITE" id="PS00028">
    <property type="entry name" value="ZINC_FINGER_C2H2_1"/>
    <property type="match status" value="4"/>
</dbReference>
<evidence type="ECO:0000256" key="3">
    <source>
        <dbReference type="ARBA" id="ARBA00022723"/>
    </source>
</evidence>
<gene>
    <name evidence="15" type="primary">LOC105998877</name>
</gene>
<accession>A0A1S3GK38</accession>
<evidence type="ECO:0000256" key="7">
    <source>
        <dbReference type="ARBA" id="ARBA00023015"/>
    </source>
</evidence>
<dbReference type="PANTHER" id="PTHR24388:SF56">
    <property type="entry name" value="ZINC FINGER PROTEIN 280B"/>
    <property type="match status" value="1"/>
</dbReference>
<evidence type="ECO:0000256" key="8">
    <source>
        <dbReference type="ARBA" id="ARBA00023125"/>
    </source>
</evidence>
<dbReference type="RefSeq" id="XP_012889166.1">
    <property type="nucleotide sequence ID" value="XM_013033712.1"/>
</dbReference>
<evidence type="ECO:0000256" key="2">
    <source>
        <dbReference type="ARBA" id="ARBA00004123"/>
    </source>
</evidence>
<evidence type="ECO:0000256" key="9">
    <source>
        <dbReference type="ARBA" id="ARBA00023163"/>
    </source>
</evidence>
<evidence type="ECO:0000256" key="10">
    <source>
        <dbReference type="ARBA" id="ARBA00023242"/>
    </source>
</evidence>
<dbReference type="AlphaFoldDB" id="A0A1S3GK38"/>
<dbReference type="OrthoDB" id="10032537at2759"/>
<keyword evidence="3" id="KW-0479">Metal-binding</keyword>
<evidence type="ECO:0000256" key="11">
    <source>
        <dbReference type="PROSITE-ProRule" id="PRU00042"/>
    </source>
</evidence>
<dbReference type="InterPro" id="IPR050527">
    <property type="entry name" value="Snail/Krueppel_Znf"/>
</dbReference>
<dbReference type="InterPro" id="IPR036236">
    <property type="entry name" value="Znf_C2H2_sf"/>
</dbReference>
<evidence type="ECO:0000256" key="5">
    <source>
        <dbReference type="ARBA" id="ARBA00022771"/>
    </source>
</evidence>
<keyword evidence="7" id="KW-0805">Transcription regulation</keyword>
<name>A0A1S3GK38_DIPOR</name>
<reference evidence="15" key="1">
    <citation type="submission" date="2025-08" db="UniProtKB">
        <authorList>
            <consortium name="RefSeq"/>
        </authorList>
    </citation>
    <scope>IDENTIFICATION</scope>
    <source>
        <tissue evidence="15">Kidney</tissue>
    </source>
</reference>
<evidence type="ECO:0000256" key="12">
    <source>
        <dbReference type="SAM" id="MobiDB-lite"/>
    </source>
</evidence>
<dbReference type="SMART" id="SM00355">
    <property type="entry name" value="ZnF_C2H2"/>
    <property type="match status" value="6"/>
</dbReference>
<evidence type="ECO:0000256" key="1">
    <source>
        <dbReference type="ARBA" id="ARBA00003729"/>
    </source>
</evidence>
<dbReference type="PANTHER" id="PTHR24388">
    <property type="entry name" value="ZINC FINGER PROTEIN"/>
    <property type="match status" value="1"/>
</dbReference>